<evidence type="ECO:0000256" key="1">
    <source>
        <dbReference type="SAM" id="MobiDB-lite"/>
    </source>
</evidence>
<sequence length="754" mass="84431">MPPTAKRPRKQSRPKVIPKAPNSGAKQAKSGSQKAGLAKRQGGDTPRPHIHRLDDPIVSLRMELSRALRAGQARPPRSYREWLERCLIIPDGKYRGLRFRVDRQPVVGLWIDAIDSGQYTEFDFTAPSQFGKTLIAFVGPLLYHTCEIAENYVLGVPFADMAADKWDVDVKPVMQASPELRRLLPSSGSGSAGGKVRDRITLRNGVEIKLMAAGADDAGKAGFTARVLGVTEAARFSSSGTSSEEADPLRQLRARQRSYEDSERRTYVEGTVSVEEELPWALKRISTDSRICTPCPHCEYWITPERDDLLGWDGAQSENEAGDQAYWCCPVCGEKIEEEQRKSSVLEAQLVHRGQEIDTQGRITGEPPDTSRLFFRASAFHNLFLSAESIGKDEWRASQIPEDSPERFSADRELCQFVHCVPYVAPMYAEDLVLDKKAIGSRRVELPHLILPADTRWLTLGCDIGERKLWYLLLATRVDADGKIYRHIPAYGDIDVPSERMKLDRALIEALSEVHGLCQAGFVVDGTSDRRQPDQEWFDCNFETDTVLGFVRAISTELALPSAKKKYQPWVGAYGRGADKLTNARYTVPRKTGNEVCDIDPAGLWYANRIRRAKTIATIWDSSTTKWQVQQALTLRAFGVEPGGADVQTPGSVTLYSGTSKIHERFAQHVTNERLETKDTGFRGKKRAWVRHGANHLLDCFAMAWRATERAKHIASKQLYLPPFADQTTPAESNDLEKPGPSSAKTQKSWYDRE</sequence>
<proteinExistence type="predicted"/>
<dbReference type="Pfam" id="PF05876">
    <property type="entry name" value="GpA_ATPase"/>
    <property type="match status" value="1"/>
</dbReference>
<dbReference type="GO" id="GO:0016887">
    <property type="term" value="F:ATP hydrolysis activity"/>
    <property type="evidence" value="ECO:0007669"/>
    <property type="project" value="InterPro"/>
</dbReference>
<dbReference type="OrthoDB" id="230428at2"/>
<feature type="compositionally biased region" description="Basic residues" evidence="1">
    <location>
        <begin position="1"/>
        <end position="13"/>
    </location>
</feature>
<reference evidence="3 4" key="1">
    <citation type="submission" date="2019-02" db="EMBL/GenBank/DDBJ databases">
        <title>Deep-cultivation of Planctomycetes and their phenomic and genomic characterization uncovers novel biology.</title>
        <authorList>
            <person name="Wiegand S."/>
            <person name="Jogler M."/>
            <person name="Boedeker C."/>
            <person name="Pinto D."/>
            <person name="Vollmers J."/>
            <person name="Rivas-Marin E."/>
            <person name="Kohn T."/>
            <person name="Peeters S.H."/>
            <person name="Heuer A."/>
            <person name="Rast P."/>
            <person name="Oberbeckmann S."/>
            <person name="Bunk B."/>
            <person name="Jeske O."/>
            <person name="Meyerdierks A."/>
            <person name="Storesund J.E."/>
            <person name="Kallscheuer N."/>
            <person name="Luecker S."/>
            <person name="Lage O.M."/>
            <person name="Pohl T."/>
            <person name="Merkel B.J."/>
            <person name="Hornburger P."/>
            <person name="Mueller R.-W."/>
            <person name="Bruemmer F."/>
            <person name="Labrenz M."/>
            <person name="Spormann A.M."/>
            <person name="Op den Camp H."/>
            <person name="Overmann J."/>
            <person name="Amann R."/>
            <person name="Jetten M.S.M."/>
            <person name="Mascher T."/>
            <person name="Medema M.H."/>
            <person name="Devos D.P."/>
            <person name="Kaster A.-K."/>
            <person name="Ovreas L."/>
            <person name="Rohde M."/>
            <person name="Galperin M.Y."/>
            <person name="Jogler C."/>
        </authorList>
    </citation>
    <scope>NUCLEOTIDE SEQUENCE [LARGE SCALE GENOMIC DNA]</scope>
    <source>
        <strain evidence="3 4">Q31a</strain>
    </source>
</reference>
<dbReference type="Gene3D" id="3.40.50.300">
    <property type="entry name" value="P-loop containing nucleotide triphosphate hydrolases"/>
    <property type="match status" value="1"/>
</dbReference>
<keyword evidence="4" id="KW-1185">Reference proteome</keyword>
<gene>
    <name evidence="3" type="ORF">Q31a_12130</name>
</gene>
<feature type="region of interest" description="Disordered" evidence="1">
    <location>
        <begin position="237"/>
        <end position="257"/>
    </location>
</feature>
<dbReference type="RefSeq" id="WP_145075220.1">
    <property type="nucleotide sequence ID" value="NZ_CP036298.1"/>
</dbReference>
<dbReference type="Proteomes" id="UP000318017">
    <property type="component" value="Chromosome"/>
</dbReference>
<feature type="region of interest" description="Disordered" evidence="1">
    <location>
        <begin position="1"/>
        <end position="52"/>
    </location>
</feature>
<feature type="region of interest" description="Disordered" evidence="1">
    <location>
        <begin position="725"/>
        <end position="754"/>
    </location>
</feature>
<feature type="compositionally biased region" description="Polar residues" evidence="1">
    <location>
        <begin position="743"/>
        <end position="754"/>
    </location>
</feature>
<name>A0A518G2X6_9BACT</name>
<accession>A0A518G2X6</accession>
<dbReference type="AlphaFoldDB" id="A0A518G2X6"/>
<evidence type="ECO:0000259" key="2">
    <source>
        <dbReference type="Pfam" id="PF05876"/>
    </source>
</evidence>
<dbReference type="InterPro" id="IPR046453">
    <property type="entry name" value="GpA_ATPase"/>
</dbReference>
<dbReference type="InterPro" id="IPR027417">
    <property type="entry name" value="P-loop_NTPase"/>
</dbReference>
<organism evidence="3 4">
    <name type="scientific">Aureliella helgolandensis</name>
    <dbReference type="NCBI Taxonomy" id="2527968"/>
    <lineage>
        <taxon>Bacteria</taxon>
        <taxon>Pseudomonadati</taxon>
        <taxon>Planctomycetota</taxon>
        <taxon>Planctomycetia</taxon>
        <taxon>Pirellulales</taxon>
        <taxon>Pirellulaceae</taxon>
        <taxon>Aureliella</taxon>
    </lineage>
</organism>
<protein>
    <submittedName>
        <fullName evidence="3">Phage terminase large subunit (GpA)</fullName>
    </submittedName>
</protein>
<dbReference type="EMBL" id="CP036298">
    <property type="protein sequence ID" value="QDV22920.1"/>
    <property type="molecule type" value="Genomic_DNA"/>
</dbReference>
<feature type="domain" description="Phage terminase large subunit GpA ATPase" evidence="2">
    <location>
        <begin position="98"/>
        <end position="346"/>
    </location>
</feature>
<evidence type="ECO:0000313" key="4">
    <source>
        <dbReference type="Proteomes" id="UP000318017"/>
    </source>
</evidence>
<evidence type="ECO:0000313" key="3">
    <source>
        <dbReference type="EMBL" id="QDV22920.1"/>
    </source>
</evidence>
<dbReference type="KEGG" id="ahel:Q31a_12130"/>